<dbReference type="SUPFAM" id="SSF48452">
    <property type="entry name" value="TPR-like"/>
    <property type="match status" value="1"/>
</dbReference>
<dbReference type="PROSITE" id="PS50005">
    <property type="entry name" value="TPR"/>
    <property type="match status" value="1"/>
</dbReference>
<accession>A0A1W1UAN9</accession>
<keyword evidence="3" id="KW-1185">Reference proteome</keyword>
<dbReference type="Gene3D" id="1.25.40.10">
    <property type="entry name" value="Tetratricopeptide repeat domain"/>
    <property type="match status" value="2"/>
</dbReference>
<dbReference type="OrthoDB" id="54924at2"/>
<evidence type="ECO:0000313" key="3">
    <source>
        <dbReference type="Proteomes" id="UP000192582"/>
    </source>
</evidence>
<dbReference type="Gene3D" id="1.10.10.10">
    <property type="entry name" value="Winged helix-like DNA-binding domain superfamily/Winged helix DNA-binding domain"/>
    <property type="match status" value="1"/>
</dbReference>
<evidence type="ECO:0000256" key="1">
    <source>
        <dbReference type="PROSITE-ProRule" id="PRU00339"/>
    </source>
</evidence>
<sequence>MKGPNLAAHIQSLLATGIWEAARLHLLRGAQGVRTREEGVLFGQVAREVPREHWAKPGWAHTLAWAAYRSGDLALMRDVLALGAPDLNAFAAFLACTQGRWADALREAEVGLGGPDSAVAARYRAQALVRSGAPGWREAYEAALQLAQGRDRALARLDYAVALAWLEDDRAARPEFAQAAAEFAGDPWGQAFSWSNLGIICQRLGDLHGAERALGQAQKWAGKESTGQHLMAVQRGLGSVYRAYGEYPRAQHAYREALRLALSVEDRVAALLGEARTLALWGRCDEALSTLYDAAGQAGQLGPEGGDHRVFASVAAIRLMLGDHEGAQAALNRAGGLTRDDEHLVAVVRAELLRTQGHEEDARDLLAARNMRSEWVGETARLFPALFALVDMHPVSPAPWTAEVNAEGPVTVRMHGEALPLRPQRPEAALLVLLLLEGGALRRERVQDALDLPGRDENARRKALSRVVGDLRDALGWPGAVQTGDGLLRLSTDLTWVLHTPGPEQAESFCEGRLDPWLEDWRLHHAPLPSVL</sequence>
<dbReference type="Proteomes" id="UP000192582">
    <property type="component" value="Unassembled WGS sequence"/>
</dbReference>
<dbReference type="InterPro" id="IPR011990">
    <property type="entry name" value="TPR-like_helical_dom_sf"/>
</dbReference>
<reference evidence="2 3" key="1">
    <citation type="submission" date="2017-04" db="EMBL/GenBank/DDBJ databases">
        <authorList>
            <person name="Afonso C.L."/>
            <person name="Miller P.J."/>
            <person name="Scott M.A."/>
            <person name="Spackman E."/>
            <person name="Goraichik I."/>
            <person name="Dimitrov K.M."/>
            <person name="Suarez D.L."/>
            <person name="Swayne D.E."/>
        </authorList>
    </citation>
    <scope>NUCLEOTIDE SEQUENCE [LARGE SCALE GENOMIC DNA]</scope>
    <source>
        <strain evidence="2 3">KR-140</strain>
    </source>
</reference>
<dbReference type="STRING" id="695939.SAMN00790413_06492"/>
<protein>
    <submittedName>
        <fullName evidence="2">Tetratricopeptide (TPR) repeat</fullName>
    </submittedName>
</protein>
<organism evidence="2 3">
    <name type="scientific">Deinococcus hopiensis KR-140</name>
    <dbReference type="NCBI Taxonomy" id="695939"/>
    <lineage>
        <taxon>Bacteria</taxon>
        <taxon>Thermotogati</taxon>
        <taxon>Deinococcota</taxon>
        <taxon>Deinococci</taxon>
        <taxon>Deinococcales</taxon>
        <taxon>Deinococcaceae</taxon>
        <taxon>Deinococcus</taxon>
    </lineage>
</organism>
<gene>
    <name evidence="2" type="ORF">SAMN00790413_06492</name>
</gene>
<dbReference type="EMBL" id="FWWU01000002">
    <property type="protein sequence ID" value="SMB78110.1"/>
    <property type="molecule type" value="Genomic_DNA"/>
</dbReference>
<dbReference type="RefSeq" id="WP_084045096.1">
    <property type="nucleotide sequence ID" value="NZ_FWWU01000002.1"/>
</dbReference>
<keyword evidence="1" id="KW-0802">TPR repeat</keyword>
<proteinExistence type="predicted"/>
<dbReference type="InterPro" id="IPR036388">
    <property type="entry name" value="WH-like_DNA-bd_sf"/>
</dbReference>
<feature type="repeat" description="TPR" evidence="1">
    <location>
        <begin position="231"/>
        <end position="264"/>
    </location>
</feature>
<evidence type="ECO:0000313" key="2">
    <source>
        <dbReference type="EMBL" id="SMB78110.1"/>
    </source>
</evidence>
<dbReference type="AlphaFoldDB" id="A0A1W1UAN9"/>
<name>A0A1W1UAN9_9DEIO</name>
<dbReference type="Pfam" id="PF13424">
    <property type="entry name" value="TPR_12"/>
    <property type="match status" value="1"/>
</dbReference>
<dbReference type="InterPro" id="IPR019734">
    <property type="entry name" value="TPR_rpt"/>
</dbReference>